<reference evidence="1" key="1">
    <citation type="submission" date="2022-05" db="EMBL/GenBank/DDBJ databases">
        <title>A methanotrophic Mycobacterium dominates a cave microbial ecosystem.</title>
        <authorList>
            <person name="Van Spanning R.J.M."/>
            <person name="Guan Q."/>
            <person name="Melkonian C."/>
            <person name="Gallant J."/>
            <person name="Polerecky L."/>
            <person name="Flot J.-F."/>
            <person name="Brandt B.W."/>
            <person name="Braster M."/>
            <person name="Iturbe Espinoza P."/>
            <person name="Aerts J."/>
            <person name="Meima-Franke M."/>
            <person name="Piersma S.R."/>
            <person name="Bunduc C."/>
            <person name="Ummels R."/>
            <person name="Pain A."/>
            <person name="Fleming E.J."/>
            <person name="van der Wel N."/>
            <person name="Gherman V.D."/>
            <person name="Sarbu S.M."/>
            <person name="Bodelier P.L.E."/>
            <person name="Bitter W."/>
        </authorList>
    </citation>
    <scope>NUCLEOTIDE SEQUENCE</scope>
    <source>
        <strain evidence="1">Sulfur Cave</strain>
        <plasmid evidence="1">unnamed</plasmid>
    </source>
</reference>
<sequence>MTDVIILSGPPGAGKTTIARPLAKQYPLAVHLHTDDFWRAIVSGAIAPYLPEADSQNQTAVAVAASAAFGFAAGGYTTIVDGVVGPWMLHHYRKCNRRCPAVTLHYVVLRPDRQTALVRAQQRTAPGALVDKGPILELWDQFTDLAPYAHHAIDTSDFDVDASVAAVRTAIERRTHTVVGASQ</sequence>
<dbReference type="Pfam" id="PF13671">
    <property type="entry name" value="AAA_33"/>
    <property type="match status" value="1"/>
</dbReference>
<accession>A0ABY4QSU8</accession>
<dbReference type="RefSeq" id="WP_219070216.1">
    <property type="nucleotide sequence ID" value="NZ_CAJUXY010000079.1"/>
</dbReference>
<geneLocation type="plasmid" evidence="1 2">
    <name>unnamed</name>
</geneLocation>
<organism evidence="1 2">
    <name type="scientific">Candidatus Mycobacterium methanotrophicum</name>
    <dbReference type="NCBI Taxonomy" id="2943498"/>
    <lineage>
        <taxon>Bacteria</taxon>
        <taxon>Bacillati</taxon>
        <taxon>Actinomycetota</taxon>
        <taxon>Actinomycetes</taxon>
        <taxon>Mycobacteriales</taxon>
        <taxon>Mycobacteriaceae</taxon>
        <taxon>Mycobacterium</taxon>
    </lineage>
</organism>
<name>A0ABY4QSU8_9MYCO</name>
<evidence type="ECO:0000313" key="1">
    <source>
        <dbReference type="EMBL" id="UQX13462.1"/>
    </source>
</evidence>
<protein>
    <submittedName>
        <fullName evidence="1">AAA family ATPase</fullName>
    </submittedName>
</protein>
<dbReference type="Proteomes" id="UP001056610">
    <property type="component" value="Plasmid unnamed"/>
</dbReference>
<dbReference type="EMBL" id="CP097321">
    <property type="protein sequence ID" value="UQX13462.1"/>
    <property type="molecule type" value="Genomic_DNA"/>
</dbReference>
<gene>
    <name evidence="1" type="ORF">M5I08_24985</name>
</gene>
<proteinExistence type="predicted"/>
<keyword evidence="1" id="KW-0614">Plasmid</keyword>
<evidence type="ECO:0000313" key="2">
    <source>
        <dbReference type="Proteomes" id="UP001056610"/>
    </source>
</evidence>
<keyword evidence="2" id="KW-1185">Reference proteome</keyword>